<evidence type="ECO:0000256" key="1">
    <source>
        <dbReference type="SAM" id="MobiDB-lite"/>
    </source>
</evidence>
<reference evidence="3 4" key="1">
    <citation type="submission" date="2017-05" db="EMBL/GenBank/DDBJ databases">
        <title>Vagococcus spp. assemblies.</title>
        <authorList>
            <person name="Gulvik C.A."/>
        </authorList>
    </citation>
    <scope>NUCLEOTIDE SEQUENCE [LARGE SCALE GENOMIC DNA]</scope>
    <source>
        <strain evidence="3 4">NCFB 2777</strain>
    </source>
</reference>
<keyword evidence="4" id="KW-1185">Reference proteome</keyword>
<evidence type="ECO:0000313" key="4">
    <source>
        <dbReference type="Proteomes" id="UP000287239"/>
    </source>
</evidence>
<keyword evidence="2" id="KW-1133">Transmembrane helix</keyword>
<feature type="region of interest" description="Disordered" evidence="1">
    <location>
        <begin position="46"/>
        <end position="83"/>
    </location>
</feature>
<accession>A0A429ZHJ9</accession>
<evidence type="ECO:0008006" key="5">
    <source>
        <dbReference type="Google" id="ProtNLM"/>
    </source>
</evidence>
<comment type="caution">
    <text evidence="3">The sequence shown here is derived from an EMBL/GenBank/DDBJ whole genome shotgun (WGS) entry which is preliminary data.</text>
</comment>
<name>A0A429ZHJ9_9ENTE</name>
<proteinExistence type="predicted"/>
<feature type="compositionally biased region" description="Low complexity" evidence="1">
    <location>
        <begin position="54"/>
        <end position="78"/>
    </location>
</feature>
<sequence length="243" mass="26884">MKKIDFKRLSPQQKLIAFCILSAVTGILVLIPLFYQVNSALTPVEKPIYPTNQKPTTSSQQTKETETSTGKTKPGTSKEVIPEQSGELEPINVILSAQEDKSEENNGESIKTYIIDKPIEKEGLVTTITSAAVAKLTKESMTAIGQKGEGLIDISFDLVNNTSEDIKIHPEDIMFRIDQKDYPLADTSDLKNTTLKKGEKLSGTLVTVLPTLKNSEAVKEISFTWKTTIKKVVQIYDVLIVLR</sequence>
<evidence type="ECO:0000313" key="3">
    <source>
        <dbReference type="EMBL" id="RST93054.1"/>
    </source>
</evidence>
<dbReference type="GeneID" id="98569127"/>
<protein>
    <recommendedName>
        <fullName evidence="5">DUF4352 domain-containing protein</fullName>
    </recommendedName>
</protein>
<dbReference type="EMBL" id="NGJU01000020">
    <property type="protein sequence ID" value="RST93054.1"/>
    <property type="molecule type" value="Genomic_DNA"/>
</dbReference>
<dbReference type="Proteomes" id="UP000287239">
    <property type="component" value="Unassembled WGS sequence"/>
</dbReference>
<dbReference type="RefSeq" id="WP_126781547.1">
    <property type="nucleotide sequence ID" value="NZ_CAUQJP010000006.1"/>
</dbReference>
<organism evidence="3 4">
    <name type="scientific">Vagococcus salmoninarum</name>
    <dbReference type="NCBI Taxonomy" id="2739"/>
    <lineage>
        <taxon>Bacteria</taxon>
        <taxon>Bacillati</taxon>
        <taxon>Bacillota</taxon>
        <taxon>Bacilli</taxon>
        <taxon>Lactobacillales</taxon>
        <taxon>Enterococcaceae</taxon>
        <taxon>Vagococcus</taxon>
    </lineage>
</organism>
<feature type="transmembrane region" description="Helical" evidence="2">
    <location>
        <begin position="15"/>
        <end position="35"/>
    </location>
</feature>
<gene>
    <name evidence="3" type="ORF">CBF35_12325</name>
</gene>
<dbReference type="AlphaFoldDB" id="A0A429ZHJ9"/>
<evidence type="ECO:0000256" key="2">
    <source>
        <dbReference type="SAM" id="Phobius"/>
    </source>
</evidence>
<keyword evidence="2" id="KW-0812">Transmembrane</keyword>
<keyword evidence="2" id="KW-0472">Membrane</keyword>